<dbReference type="EMBL" id="NCWV01000001">
    <property type="protein sequence ID" value="PAK90186.1"/>
    <property type="molecule type" value="Genomic_DNA"/>
</dbReference>
<name>A0AAQ0R2H9_9LACT</name>
<dbReference type="AlphaFoldDB" id="A0AAQ0R2H9"/>
<protein>
    <submittedName>
        <fullName evidence="1">Uncharacterized protein</fullName>
    </submittedName>
</protein>
<evidence type="ECO:0000313" key="1">
    <source>
        <dbReference type="EMBL" id="PAK90186.1"/>
    </source>
</evidence>
<dbReference type="Proteomes" id="UP000215635">
    <property type="component" value="Unassembled WGS sequence"/>
</dbReference>
<reference evidence="1 2" key="1">
    <citation type="submission" date="2017-04" db="EMBL/GenBank/DDBJ databases">
        <title>Kefir bacterial isolates.</title>
        <authorList>
            <person name="Kim Y."/>
            <person name="Blasche S."/>
            <person name="Patil K.R."/>
        </authorList>
    </citation>
    <scope>NUCLEOTIDE SEQUENCE [LARGE SCALE GENOMIC DNA]</scope>
    <source>
        <strain evidence="1 2">OG2</strain>
    </source>
</reference>
<accession>A0AAQ0R2H9</accession>
<evidence type="ECO:0000313" key="2">
    <source>
        <dbReference type="Proteomes" id="UP000215635"/>
    </source>
</evidence>
<sequence length="77" mass="9264">MEVFLKEFLLNKFFIDFFYKNQNNITIKTILVTFKVIFSICFNSSNFGLRYSKKKTLNLSELMHLDTFMLAYFLIQV</sequence>
<comment type="caution">
    <text evidence="1">The sequence shown here is derived from an EMBL/GenBank/DDBJ whole genome shotgun (WGS) entry which is preliminary data.</text>
</comment>
<gene>
    <name evidence="1" type="ORF">B8W88_00025</name>
</gene>
<proteinExistence type="predicted"/>
<organism evidence="1 2">
    <name type="scientific">Lactococcus lactis</name>
    <dbReference type="NCBI Taxonomy" id="1358"/>
    <lineage>
        <taxon>Bacteria</taxon>
        <taxon>Bacillati</taxon>
        <taxon>Bacillota</taxon>
        <taxon>Bacilli</taxon>
        <taxon>Lactobacillales</taxon>
        <taxon>Streptococcaceae</taxon>
        <taxon>Lactococcus</taxon>
    </lineage>
</organism>